<gene>
    <name evidence="2" type="ORF">SAMN02799620_02842</name>
</gene>
<dbReference type="STRING" id="1502745.SAMN02799620_02842"/>
<evidence type="ECO:0000313" key="3">
    <source>
        <dbReference type="Proteomes" id="UP000199707"/>
    </source>
</evidence>
<protein>
    <recommendedName>
        <fullName evidence="4">HNH endonuclease</fullName>
    </recommendedName>
</protein>
<proteinExistence type="predicted"/>
<evidence type="ECO:0000256" key="1">
    <source>
        <dbReference type="SAM" id="MobiDB-lite"/>
    </source>
</evidence>
<dbReference type="Proteomes" id="UP000199707">
    <property type="component" value="Unassembled WGS sequence"/>
</dbReference>
<feature type="compositionally biased region" description="Polar residues" evidence="1">
    <location>
        <begin position="40"/>
        <end position="50"/>
    </location>
</feature>
<sequence>MAPADHCQANHTQDWSAGGHTDADTLVLGCGPDNRLAYTSGWSTHINPTTGRAEWTPPPLLDTGQDHTNHHFHPEELLRRDDGDDP</sequence>
<reference evidence="3" key="1">
    <citation type="submission" date="2016-10" db="EMBL/GenBank/DDBJ databases">
        <authorList>
            <person name="Varghese N."/>
            <person name="Submissions S."/>
        </authorList>
    </citation>
    <scope>NUCLEOTIDE SEQUENCE [LARGE SCALE GENOMIC DNA]</scope>
    <source>
        <strain evidence="3">UNC267MFSha1.1M11</strain>
    </source>
</reference>
<feature type="region of interest" description="Disordered" evidence="1">
    <location>
        <begin position="1"/>
        <end position="25"/>
    </location>
</feature>
<feature type="region of interest" description="Disordered" evidence="1">
    <location>
        <begin position="39"/>
        <end position="86"/>
    </location>
</feature>
<organism evidence="2 3">
    <name type="scientific">Mycolicibacterium fluoranthenivorans</name>
    <dbReference type="NCBI Taxonomy" id="258505"/>
    <lineage>
        <taxon>Bacteria</taxon>
        <taxon>Bacillati</taxon>
        <taxon>Actinomycetota</taxon>
        <taxon>Actinomycetes</taxon>
        <taxon>Mycobacteriales</taxon>
        <taxon>Mycobacteriaceae</taxon>
        <taxon>Mycolicibacterium</taxon>
    </lineage>
</organism>
<name>A0A1G4WC40_9MYCO</name>
<evidence type="ECO:0000313" key="2">
    <source>
        <dbReference type="EMBL" id="SCX20164.1"/>
    </source>
</evidence>
<dbReference type="AlphaFoldDB" id="A0A1G4WC40"/>
<feature type="compositionally biased region" description="Basic and acidic residues" evidence="1">
    <location>
        <begin position="64"/>
        <end position="86"/>
    </location>
</feature>
<dbReference type="EMBL" id="FMUB01000005">
    <property type="protein sequence ID" value="SCX20164.1"/>
    <property type="molecule type" value="Genomic_DNA"/>
</dbReference>
<evidence type="ECO:0008006" key="4">
    <source>
        <dbReference type="Google" id="ProtNLM"/>
    </source>
</evidence>
<accession>A0A1G4WC40</accession>